<organism evidence="1 2">
    <name type="scientific">Cichorium intybus</name>
    <name type="common">Chicory</name>
    <dbReference type="NCBI Taxonomy" id="13427"/>
    <lineage>
        <taxon>Eukaryota</taxon>
        <taxon>Viridiplantae</taxon>
        <taxon>Streptophyta</taxon>
        <taxon>Embryophyta</taxon>
        <taxon>Tracheophyta</taxon>
        <taxon>Spermatophyta</taxon>
        <taxon>Magnoliopsida</taxon>
        <taxon>eudicotyledons</taxon>
        <taxon>Gunneridae</taxon>
        <taxon>Pentapetalae</taxon>
        <taxon>asterids</taxon>
        <taxon>campanulids</taxon>
        <taxon>Asterales</taxon>
        <taxon>Asteraceae</taxon>
        <taxon>Cichorioideae</taxon>
        <taxon>Cichorieae</taxon>
        <taxon>Cichoriinae</taxon>
        <taxon>Cichorium</taxon>
    </lineage>
</organism>
<reference evidence="1 2" key="2">
    <citation type="journal article" date="2022" name="Mol. Ecol. Resour.">
        <title>The genomes of chicory, endive, great burdock and yacon provide insights into Asteraceae paleo-polyploidization history and plant inulin production.</title>
        <authorList>
            <person name="Fan W."/>
            <person name="Wang S."/>
            <person name="Wang H."/>
            <person name="Wang A."/>
            <person name="Jiang F."/>
            <person name="Liu H."/>
            <person name="Zhao H."/>
            <person name="Xu D."/>
            <person name="Zhang Y."/>
        </authorList>
    </citation>
    <scope>NUCLEOTIDE SEQUENCE [LARGE SCALE GENOMIC DNA]</scope>
    <source>
        <strain evidence="2">cv. Punajuju</strain>
        <tissue evidence="1">Leaves</tissue>
    </source>
</reference>
<dbReference type="Proteomes" id="UP001055811">
    <property type="component" value="Linkage Group LG05"/>
</dbReference>
<name>A0ACB9CVQ5_CICIN</name>
<evidence type="ECO:0000313" key="2">
    <source>
        <dbReference type="Proteomes" id="UP001055811"/>
    </source>
</evidence>
<gene>
    <name evidence="1" type="ORF">L2E82_28266</name>
</gene>
<dbReference type="EMBL" id="CM042013">
    <property type="protein sequence ID" value="KAI3738243.1"/>
    <property type="molecule type" value="Genomic_DNA"/>
</dbReference>
<keyword evidence="2" id="KW-1185">Reference proteome</keyword>
<proteinExistence type="predicted"/>
<reference evidence="2" key="1">
    <citation type="journal article" date="2022" name="Mol. Ecol. Resour.">
        <title>The genomes of chicory, endive, great burdock and yacon provide insights into Asteraceae palaeo-polyploidization history and plant inulin production.</title>
        <authorList>
            <person name="Fan W."/>
            <person name="Wang S."/>
            <person name="Wang H."/>
            <person name="Wang A."/>
            <person name="Jiang F."/>
            <person name="Liu H."/>
            <person name="Zhao H."/>
            <person name="Xu D."/>
            <person name="Zhang Y."/>
        </authorList>
    </citation>
    <scope>NUCLEOTIDE SEQUENCE [LARGE SCALE GENOMIC DNA]</scope>
    <source>
        <strain evidence="2">cv. Punajuju</strain>
    </source>
</reference>
<comment type="caution">
    <text evidence="1">The sequence shown here is derived from an EMBL/GenBank/DDBJ whole genome shotgun (WGS) entry which is preliminary data.</text>
</comment>
<evidence type="ECO:0000313" key="1">
    <source>
        <dbReference type="EMBL" id="KAI3738243.1"/>
    </source>
</evidence>
<sequence length="142" mass="16732">MCPYNRVNGVPKALVFLNDVVETTTSFSEVFEGLPHSLYHTRNYTIGYRHPCVEAQDWVNFIPNDCKLVRGESWFQIITGPNMGGKSTFIRQFSGKTRGYNWNIIGYKMEENWWERLWLKPRNGNIYRTVSFRKHIRGKGQH</sequence>
<protein>
    <submittedName>
        <fullName evidence="1">Uncharacterized protein</fullName>
    </submittedName>
</protein>
<accession>A0ACB9CVQ5</accession>